<feature type="domain" description="ABC transporter" evidence="9">
    <location>
        <begin position="336"/>
        <end position="553"/>
    </location>
</feature>
<dbReference type="InterPro" id="IPR027417">
    <property type="entry name" value="P-loop_NTPase"/>
</dbReference>
<proteinExistence type="inferred from homology"/>
<dbReference type="PANTHER" id="PTHR43394">
    <property type="entry name" value="ATP-DEPENDENT PERMEASE MDL1, MITOCHONDRIAL"/>
    <property type="match status" value="1"/>
</dbReference>
<dbReference type="PROSITE" id="PS50929">
    <property type="entry name" value="ABC_TM1F"/>
    <property type="match status" value="1"/>
</dbReference>
<feature type="domain" description="ABC transmembrane type-1" evidence="10">
    <location>
        <begin position="19"/>
        <end position="303"/>
    </location>
</feature>
<keyword evidence="3 8" id="KW-0812">Transmembrane</keyword>
<feature type="transmembrane region" description="Helical" evidence="8">
    <location>
        <begin position="241"/>
        <end position="264"/>
    </location>
</feature>
<dbReference type="InterPro" id="IPR003593">
    <property type="entry name" value="AAA+_ATPase"/>
</dbReference>
<accession>A0A1E5XRA9</accession>
<dbReference type="Gene3D" id="1.20.1560.10">
    <property type="entry name" value="ABC transporter type 1, transmembrane domain"/>
    <property type="match status" value="1"/>
</dbReference>
<evidence type="ECO:0000256" key="1">
    <source>
        <dbReference type="ARBA" id="ARBA00004651"/>
    </source>
</evidence>
<keyword evidence="7 8" id="KW-0472">Membrane</keyword>
<evidence type="ECO:0000259" key="9">
    <source>
        <dbReference type="PROSITE" id="PS50893"/>
    </source>
</evidence>
<dbReference type="InterPro" id="IPR011527">
    <property type="entry name" value="ABC1_TM_dom"/>
</dbReference>
<dbReference type="InterPro" id="IPR003439">
    <property type="entry name" value="ABC_transporter-like_ATP-bd"/>
</dbReference>
<evidence type="ECO:0000256" key="8">
    <source>
        <dbReference type="SAM" id="Phobius"/>
    </source>
</evidence>
<protein>
    <submittedName>
        <fullName evidence="11">Thiol reductant ABC exporter subunit CydC</fullName>
    </submittedName>
</protein>
<organism evidence="11 12">
    <name type="scientific">Devosia insulae DS-56</name>
    <dbReference type="NCBI Taxonomy" id="1116389"/>
    <lineage>
        <taxon>Bacteria</taxon>
        <taxon>Pseudomonadati</taxon>
        <taxon>Pseudomonadota</taxon>
        <taxon>Alphaproteobacteria</taxon>
        <taxon>Hyphomicrobiales</taxon>
        <taxon>Devosiaceae</taxon>
        <taxon>Devosia</taxon>
    </lineage>
</organism>
<name>A0A1E5XRA9_9HYPH</name>
<dbReference type="SUPFAM" id="SSF52540">
    <property type="entry name" value="P-loop containing nucleoside triphosphate hydrolases"/>
    <property type="match status" value="1"/>
</dbReference>
<feature type="transmembrane region" description="Helical" evidence="8">
    <location>
        <begin position="18"/>
        <end position="43"/>
    </location>
</feature>
<comment type="caution">
    <text evidence="11">The sequence shown here is derived from an EMBL/GenBank/DDBJ whole genome shotgun (WGS) entry which is preliminary data.</text>
</comment>
<feature type="transmembrane region" description="Helical" evidence="8">
    <location>
        <begin position="160"/>
        <end position="181"/>
    </location>
</feature>
<dbReference type="InterPro" id="IPR039421">
    <property type="entry name" value="Type_1_exporter"/>
</dbReference>
<feature type="transmembrane region" description="Helical" evidence="8">
    <location>
        <begin position="276"/>
        <end position="295"/>
    </location>
</feature>
<evidence type="ECO:0000256" key="6">
    <source>
        <dbReference type="ARBA" id="ARBA00022989"/>
    </source>
</evidence>
<evidence type="ECO:0000256" key="2">
    <source>
        <dbReference type="ARBA" id="ARBA00005417"/>
    </source>
</evidence>
<dbReference type="PANTHER" id="PTHR43394:SF1">
    <property type="entry name" value="ATP-BINDING CASSETTE SUB-FAMILY B MEMBER 10, MITOCHONDRIAL"/>
    <property type="match status" value="1"/>
</dbReference>
<evidence type="ECO:0000259" key="10">
    <source>
        <dbReference type="PROSITE" id="PS50929"/>
    </source>
</evidence>
<dbReference type="GO" id="GO:0015421">
    <property type="term" value="F:ABC-type oligopeptide transporter activity"/>
    <property type="evidence" value="ECO:0007669"/>
    <property type="project" value="TreeGrafter"/>
</dbReference>
<evidence type="ECO:0000313" key="12">
    <source>
        <dbReference type="Proteomes" id="UP000095463"/>
    </source>
</evidence>
<dbReference type="NCBIfam" id="TIGR02868">
    <property type="entry name" value="CydC"/>
    <property type="match status" value="1"/>
</dbReference>
<dbReference type="GO" id="GO:0034775">
    <property type="term" value="P:glutathione transmembrane transport"/>
    <property type="evidence" value="ECO:0007669"/>
    <property type="project" value="InterPro"/>
</dbReference>
<keyword evidence="6 8" id="KW-1133">Transmembrane helix</keyword>
<dbReference type="Pfam" id="PF00005">
    <property type="entry name" value="ABC_tran"/>
    <property type="match status" value="1"/>
</dbReference>
<comment type="subcellular location">
    <subcellularLocation>
        <location evidence="1">Cell membrane</location>
        <topology evidence="1">Multi-pass membrane protein</topology>
    </subcellularLocation>
</comment>
<dbReference type="RefSeq" id="WP_069909688.1">
    <property type="nucleotide sequence ID" value="NZ_LAJE02000170.1"/>
</dbReference>
<dbReference type="PROSITE" id="PS00211">
    <property type="entry name" value="ABC_TRANSPORTER_1"/>
    <property type="match status" value="1"/>
</dbReference>
<evidence type="ECO:0000256" key="4">
    <source>
        <dbReference type="ARBA" id="ARBA00022741"/>
    </source>
</evidence>
<gene>
    <name evidence="11" type="ORF">VW23_017840</name>
</gene>
<dbReference type="InterPro" id="IPR036640">
    <property type="entry name" value="ABC1_TM_sf"/>
</dbReference>
<evidence type="ECO:0000256" key="5">
    <source>
        <dbReference type="ARBA" id="ARBA00022840"/>
    </source>
</evidence>
<dbReference type="GO" id="GO:0005886">
    <property type="term" value="C:plasma membrane"/>
    <property type="evidence" value="ECO:0007669"/>
    <property type="project" value="UniProtKB-SubCell"/>
</dbReference>
<feature type="transmembrane region" description="Helical" evidence="8">
    <location>
        <begin position="130"/>
        <end position="154"/>
    </location>
</feature>
<feature type="transmembrane region" description="Helical" evidence="8">
    <location>
        <begin position="55"/>
        <end position="73"/>
    </location>
</feature>
<dbReference type="AlphaFoldDB" id="A0A1E5XRA9"/>
<sequence length="553" mass="57208">MRAILAFAPLLGRLKGPILLTVLLSLVTLLAGIGLLGLSGWFLTAAALSTLGSAFNIFAPSAGVRGLSFIRILSRYGEKLSGHDMTLRLLSDLRAWLFAKLFPLVPLARRFGRGDLVSRLLADVEALDTVFLVALGPISTAVLAGAAMTVVLVLALPGAALVYALLFFAAVLLVPGGLVLASRAVGSEVVAAGAALRQAVLDGIDGHQDLVLFGATGEAATSAATASEQLARARRRLGLRAALASALVQLLAGGALLGTLVAGFAALEAGAIEGPLLAGLLLAVLASFEASAMLVRSATRLAGAAAAADRLQAIANSAPIVAEPAAPLPIPPGGDMRFEAVRFGYDPEHPVLDGLGFAVRTGECVAITGPSGAGKSTIAQLLLRLVDPDAGTVRLNGSDLRDVADAELHQRVALMTQDAPVFLDTIRANLRIGRDDADDAALWRVLEAVQLAEFVRGLPGQLDAVVGEAGRTLSAGQARRICLARTLLSRADVIVFDEPTSGLDVETEATFLAELPELTRGRTAIVITHAVVPETFDRVLELRAGRLAGPTRV</sequence>
<dbReference type="InterPro" id="IPR014223">
    <property type="entry name" value="ABC_CydC/D"/>
</dbReference>
<reference evidence="11 12" key="1">
    <citation type="journal article" date="2015" name="Genome Announc.">
        <title>Genome Assemblies of Three Soil-Associated Devosia species: D. insulae, D. limi, and D. soli.</title>
        <authorList>
            <person name="Hassan Y.I."/>
            <person name="Lepp D."/>
            <person name="Zhou T."/>
        </authorList>
    </citation>
    <scope>NUCLEOTIDE SEQUENCE [LARGE SCALE GENOMIC DNA]</scope>
    <source>
        <strain evidence="11 12">DS-56</strain>
    </source>
</reference>
<dbReference type="EMBL" id="LAJE02000170">
    <property type="protein sequence ID" value="OEO31113.1"/>
    <property type="molecule type" value="Genomic_DNA"/>
</dbReference>
<keyword evidence="5" id="KW-0067">ATP-binding</keyword>
<evidence type="ECO:0000313" key="11">
    <source>
        <dbReference type="EMBL" id="OEO31113.1"/>
    </source>
</evidence>
<dbReference type="GO" id="GO:0045454">
    <property type="term" value="P:cell redox homeostasis"/>
    <property type="evidence" value="ECO:0007669"/>
    <property type="project" value="InterPro"/>
</dbReference>
<dbReference type="Gene3D" id="3.40.50.300">
    <property type="entry name" value="P-loop containing nucleotide triphosphate hydrolases"/>
    <property type="match status" value="1"/>
</dbReference>
<dbReference type="SMART" id="SM00382">
    <property type="entry name" value="AAA"/>
    <property type="match status" value="1"/>
</dbReference>
<keyword evidence="12" id="KW-1185">Reference proteome</keyword>
<dbReference type="GO" id="GO:0005524">
    <property type="term" value="F:ATP binding"/>
    <property type="evidence" value="ECO:0007669"/>
    <property type="project" value="UniProtKB-KW"/>
</dbReference>
<keyword evidence="4" id="KW-0547">Nucleotide-binding</keyword>
<dbReference type="SUPFAM" id="SSF90123">
    <property type="entry name" value="ABC transporter transmembrane region"/>
    <property type="match status" value="1"/>
</dbReference>
<evidence type="ECO:0000256" key="3">
    <source>
        <dbReference type="ARBA" id="ARBA00022692"/>
    </source>
</evidence>
<evidence type="ECO:0000256" key="7">
    <source>
        <dbReference type="ARBA" id="ARBA00023136"/>
    </source>
</evidence>
<dbReference type="Proteomes" id="UP000095463">
    <property type="component" value="Unassembled WGS sequence"/>
</dbReference>
<dbReference type="GO" id="GO:0016887">
    <property type="term" value="F:ATP hydrolysis activity"/>
    <property type="evidence" value="ECO:0007669"/>
    <property type="project" value="InterPro"/>
</dbReference>
<dbReference type="PROSITE" id="PS50893">
    <property type="entry name" value="ABC_TRANSPORTER_2"/>
    <property type="match status" value="1"/>
</dbReference>
<comment type="similarity">
    <text evidence="2">Belongs to the ABC transporter superfamily.</text>
</comment>
<dbReference type="InterPro" id="IPR017871">
    <property type="entry name" value="ABC_transporter-like_CS"/>
</dbReference>
<dbReference type="OrthoDB" id="5288404at2"/>